<dbReference type="UniPathway" id="UPA00034">
    <property type="reaction ID" value="UER00027"/>
</dbReference>
<dbReference type="GO" id="GO:0030170">
    <property type="term" value="F:pyridoxal phosphate binding"/>
    <property type="evidence" value="ECO:0007669"/>
    <property type="project" value="UniProtKB-UniRule"/>
</dbReference>
<dbReference type="Pfam" id="PF02784">
    <property type="entry name" value="Orn_Arg_deC_N"/>
    <property type="match status" value="1"/>
</dbReference>
<feature type="binding site" evidence="5">
    <location>
        <position position="297"/>
    </location>
    <ligand>
        <name>substrate</name>
    </ligand>
</feature>
<feature type="binding site" evidence="5">
    <location>
        <position position="252"/>
    </location>
    <ligand>
        <name>pyridoxal 5'-phosphate</name>
        <dbReference type="ChEBI" id="CHEBI:597326"/>
    </ligand>
</feature>
<dbReference type="InterPro" id="IPR002986">
    <property type="entry name" value="DAP_deCOOHase_LysA"/>
</dbReference>
<sequence>MKIEGDITMRNAEQMKTNYEFAGCDTVELAKQYGTPLYVVSEEKIREGCKEIKETFLMKYKNTKATYASKAFLTLAMCKIIEEEGLGLDVVSGGELYTAIKANFPMEKIVFHGNNKSYEELYMAVSHGVGRIVIDNSFELHMLEDITNILKRDIEVLFRVSPGVKGETHEYIITGQKDSKFGIPLEGDNILQCVKRVVLSKHIKLMGFHFHLGSQLFDRDIYVIALRIIMNLIKQLKEQISFVTKEINTGGGFGIFYTNGDKPKPINYYTDAIMKELQDQCSSLNIEVPSIVIEPGRWIIGGSGITLYTVGAVKEIPQVRTYVSVDGGLPDNPRPALYKAKYQAVVANKINHPKDKVVTIAGKCCESGDILIWDLQAPQVEPGDILAVLSTGAYNYSMASNYNKLLRPAVVLVNRGEANLIVKRESLEDLIRRDIIPKHLL</sequence>
<dbReference type="PRINTS" id="PR01179">
    <property type="entry name" value="ODADCRBXLASE"/>
</dbReference>
<keyword evidence="5 8" id="KW-0457">Lysine biosynthesis</keyword>
<dbReference type="SUPFAM" id="SSF51419">
    <property type="entry name" value="PLP-binding barrel"/>
    <property type="match status" value="1"/>
</dbReference>
<dbReference type="Gene3D" id="2.40.37.10">
    <property type="entry name" value="Lyase, Ornithine Decarboxylase, Chain A, domain 1"/>
    <property type="match status" value="1"/>
</dbReference>
<reference evidence="10 11" key="1">
    <citation type="submission" date="2019-10" db="EMBL/GenBank/DDBJ databases">
        <title>Alkaliphilus serpentinus sp. nov. and Alkaliphilus pronyensis sp. nov., two novel anaerobic alkaliphilic species isolated from the serpentinized-hosted hydrothermal field of the Prony Bay (New Caledonia).</title>
        <authorList>
            <person name="Postec A."/>
        </authorList>
    </citation>
    <scope>NUCLEOTIDE SEQUENCE [LARGE SCALE GENOMIC DNA]</scope>
    <source>
        <strain evidence="10 11">LacV</strain>
    </source>
</reference>
<dbReference type="InterPro" id="IPR000183">
    <property type="entry name" value="Orn/DAP/Arg_de-COase"/>
</dbReference>
<keyword evidence="5" id="KW-0028">Amino-acid biosynthesis</keyword>
<dbReference type="EMBL" id="WBZC01000019">
    <property type="protein sequence ID" value="KAB3535432.1"/>
    <property type="molecule type" value="Genomic_DNA"/>
</dbReference>
<dbReference type="GO" id="GO:0008836">
    <property type="term" value="F:diaminopimelate decarboxylase activity"/>
    <property type="evidence" value="ECO:0007669"/>
    <property type="project" value="UniProtKB-UniRule"/>
</dbReference>
<evidence type="ECO:0000256" key="7">
    <source>
        <dbReference type="PIRSR" id="PIRSR600183-50"/>
    </source>
</evidence>
<proteinExistence type="inferred from homology"/>
<dbReference type="GO" id="GO:0009089">
    <property type="term" value="P:lysine biosynthetic process via diaminopimelate"/>
    <property type="evidence" value="ECO:0007669"/>
    <property type="project" value="UniProtKB-UniRule"/>
</dbReference>
<keyword evidence="4 5" id="KW-0456">Lyase</keyword>
<name>A0A6I0F2A5_9FIRM</name>
<evidence type="ECO:0000313" key="11">
    <source>
        <dbReference type="Proteomes" id="UP000432715"/>
    </source>
</evidence>
<dbReference type="OrthoDB" id="9802241at2"/>
<keyword evidence="2 5" id="KW-0210">Decarboxylase</keyword>
<comment type="function">
    <text evidence="5">Specifically catalyzes the decarboxylation of meso-diaminopimelate (meso-DAP) to L-lysine.</text>
</comment>
<organism evidence="10 11">
    <name type="scientific">Alkaliphilus pronyensis</name>
    <dbReference type="NCBI Taxonomy" id="1482732"/>
    <lineage>
        <taxon>Bacteria</taxon>
        <taxon>Bacillati</taxon>
        <taxon>Bacillota</taxon>
        <taxon>Clostridia</taxon>
        <taxon>Peptostreptococcales</taxon>
        <taxon>Natronincolaceae</taxon>
        <taxon>Alkaliphilus</taxon>
    </lineage>
</organism>
<dbReference type="PRINTS" id="PR01181">
    <property type="entry name" value="DAPDCRBXLASE"/>
</dbReference>
<feature type="binding site" evidence="5">
    <location>
        <position position="338"/>
    </location>
    <ligand>
        <name>substrate</name>
    </ligand>
</feature>
<dbReference type="InterPro" id="IPR022644">
    <property type="entry name" value="De-COase2_N"/>
</dbReference>
<accession>A0A6I0F2A5</accession>
<dbReference type="RefSeq" id="WP_151860797.1">
    <property type="nucleotide sequence ID" value="NZ_WBZC01000019.1"/>
</dbReference>
<feature type="modified residue" description="N6-(pyridoxal phosphate)lysine" evidence="5 7">
    <location>
        <position position="70"/>
    </location>
</feature>
<evidence type="ECO:0000259" key="9">
    <source>
        <dbReference type="Pfam" id="PF02784"/>
    </source>
</evidence>
<evidence type="ECO:0000256" key="5">
    <source>
        <dbReference type="HAMAP-Rule" id="MF_02120"/>
    </source>
</evidence>
<feature type="binding site" evidence="5">
    <location>
        <position position="366"/>
    </location>
    <ligand>
        <name>substrate</name>
    </ligand>
</feature>
<comment type="subunit">
    <text evidence="5">Homodimer.</text>
</comment>
<evidence type="ECO:0000313" key="10">
    <source>
        <dbReference type="EMBL" id="KAB3535432.1"/>
    </source>
</evidence>
<feature type="binding site" evidence="5">
    <location>
        <begin position="294"/>
        <end position="297"/>
    </location>
    <ligand>
        <name>pyridoxal 5'-phosphate</name>
        <dbReference type="ChEBI" id="CHEBI:597326"/>
    </ligand>
</feature>
<dbReference type="AlphaFoldDB" id="A0A6I0F2A5"/>
<evidence type="ECO:0000256" key="3">
    <source>
        <dbReference type="ARBA" id="ARBA00022898"/>
    </source>
</evidence>
<dbReference type="Proteomes" id="UP000432715">
    <property type="component" value="Unassembled WGS sequence"/>
</dbReference>
<gene>
    <name evidence="5 10" type="primary">lysA</name>
    <name evidence="10" type="ORF">F8154_06520</name>
</gene>
<evidence type="ECO:0000256" key="8">
    <source>
        <dbReference type="RuleBase" id="RU003738"/>
    </source>
</evidence>
<comment type="cofactor">
    <cofactor evidence="1 5 7 8">
        <name>pyridoxal 5'-phosphate</name>
        <dbReference type="ChEBI" id="CHEBI:597326"/>
    </cofactor>
</comment>
<keyword evidence="11" id="KW-1185">Reference proteome</keyword>
<comment type="similarity">
    <text evidence="5">Belongs to the Orn/Lys/Arg decarboxylase class-II family. LysA subfamily.</text>
</comment>
<evidence type="ECO:0000256" key="1">
    <source>
        <dbReference type="ARBA" id="ARBA00001933"/>
    </source>
</evidence>
<dbReference type="PANTHER" id="PTHR43727">
    <property type="entry name" value="DIAMINOPIMELATE DECARBOXYLASE"/>
    <property type="match status" value="1"/>
</dbReference>
<feature type="binding site" evidence="5">
    <location>
        <position position="394"/>
    </location>
    <ligand>
        <name>substrate</name>
    </ligand>
</feature>
<comment type="catalytic activity">
    <reaction evidence="5 8">
        <text>meso-2,6-diaminopimelate + H(+) = L-lysine + CO2</text>
        <dbReference type="Rhea" id="RHEA:15101"/>
        <dbReference type="ChEBI" id="CHEBI:15378"/>
        <dbReference type="ChEBI" id="CHEBI:16526"/>
        <dbReference type="ChEBI" id="CHEBI:32551"/>
        <dbReference type="ChEBI" id="CHEBI:57791"/>
        <dbReference type="EC" id="4.1.1.20"/>
    </reaction>
</comment>
<dbReference type="HAMAP" id="MF_02120">
    <property type="entry name" value="LysA"/>
    <property type="match status" value="1"/>
</dbReference>
<dbReference type="NCBIfam" id="TIGR01048">
    <property type="entry name" value="lysA"/>
    <property type="match status" value="1"/>
</dbReference>
<dbReference type="InterPro" id="IPR009006">
    <property type="entry name" value="Ala_racemase/Decarboxylase_C"/>
</dbReference>
<feature type="binding site" evidence="5">
    <location>
        <position position="334"/>
    </location>
    <ligand>
        <name>substrate</name>
    </ligand>
</feature>
<feature type="binding site" evidence="5">
    <location>
        <position position="394"/>
    </location>
    <ligand>
        <name>pyridoxal 5'-phosphate</name>
        <dbReference type="ChEBI" id="CHEBI:597326"/>
    </ligand>
</feature>
<dbReference type="CDD" id="cd06828">
    <property type="entry name" value="PLPDE_III_DapDC"/>
    <property type="match status" value="1"/>
</dbReference>
<protein>
    <recommendedName>
        <fullName evidence="5 6">Diaminopimelate decarboxylase</fullName>
        <shortName evidence="5">DAP decarboxylase</shortName>
        <shortName evidence="5">DAPDC</shortName>
        <ecNumber evidence="5 6">4.1.1.20</ecNumber>
    </recommendedName>
</protein>
<dbReference type="Gene3D" id="3.20.20.10">
    <property type="entry name" value="Alanine racemase"/>
    <property type="match status" value="1"/>
</dbReference>
<evidence type="ECO:0000256" key="6">
    <source>
        <dbReference type="NCBIfam" id="TIGR01048"/>
    </source>
</evidence>
<evidence type="ECO:0000256" key="4">
    <source>
        <dbReference type="ARBA" id="ARBA00023239"/>
    </source>
</evidence>
<dbReference type="InterPro" id="IPR029066">
    <property type="entry name" value="PLP-binding_barrel"/>
</dbReference>
<dbReference type="FunFam" id="3.20.20.10:FF:000003">
    <property type="entry name" value="Diaminopimelate decarboxylase"/>
    <property type="match status" value="1"/>
</dbReference>
<dbReference type="PANTHER" id="PTHR43727:SF2">
    <property type="entry name" value="GROUP IV DECARBOXYLASE"/>
    <property type="match status" value="1"/>
</dbReference>
<comment type="pathway">
    <text evidence="5 8">Amino-acid biosynthesis; L-lysine biosynthesis via DAP pathway; L-lysine from DL-2,6-diaminopimelate: step 1/1.</text>
</comment>
<dbReference type="EC" id="4.1.1.20" evidence="5 6"/>
<dbReference type="SUPFAM" id="SSF50621">
    <property type="entry name" value="Alanine racemase C-terminal domain-like"/>
    <property type="match status" value="1"/>
</dbReference>
<comment type="caution">
    <text evidence="10">The sequence shown here is derived from an EMBL/GenBank/DDBJ whole genome shotgun (WGS) entry which is preliminary data.</text>
</comment>
<keyword evidence="3 5" id="KW-0663">Pyridoxal phosphate</keyword>
<evidence type="ECO:0000256" key="2">
    <source>
        <dbReference type="ARBA" id="ARBA00022793"/>
    </source>
</evidence>
<feature type="active site" description="Proton donor" evidence="7">
    <location>
        <position position="365"/>
    </location>
</feature>
<feature type="domain" description="Orn/DAP/Arg decarboxylase 2 N-terminal" evidence="9">
    <location>
        <begin position="44"/>
        <end position="300"/>
    </location>
</feature>